<evidence type="ECO:0000259" key="1">
    <source>
        <dbReference type="Pfam" id="PF16561"/>
    </source>
</evidence>
<feature type="domain" description="AMP-activated protein kinase glycogen-binding" evidence="1">
    <location>
        <begin position="15"/>
        <end position="78"/>
    </location>
</feature>
<dbReference type="AlphaFoldDB" id="A0A081N4J5"/>
<organism evidence="2 3">
    <name type="scientific">Endozoicomonas montiporae</name>
    <dbReference type="NCBI Taxonomy" id="1027273"/>
    <lineage>
        <taxon>Bacteria</taxon>
        <taxon>Pseudomonadati</taxon>
        <taxon>Pseudomonadota</taxon>
        <taxon>Gammaproteobacteria</taxon>
        <taxon>Oceanospirillales</taxon>
        <taxon>Endozoicomonadaceae</taxon>
        <taxon>Endozoicomonas</taxon>
    </lineage>
</organism>
<dbReference type="eggNOG" id="COG0296">
    <property type="taxonomic scope" value="Bacteria"/>
</dbReference>
<sequence length="100" mass="11888">MLKKKFFKTKSEAEVTFEFSRDDIKSVELAGEFNEWHPRKMNYVKKDKVFRTKVRLPKDSTFRFKYLLDGETWENDYKADAYVPNTFGTEDSVVTTRKSA</sequence>
<dbReference type="InterPro" id="IPR032640">
    <property type="entry name" value="AMPK1_CBM"/>
</dbReference>
<name>A0A081N4J5_9GAMM</name>
<dbReference type="CDD" id="cd07184">
    <property type="entry name" value="E_set_Isoamylase_like_N"/>
    <property type="match status" value="1"/>
</dbReference>
<dbReference type="EMBL" id="JOKG01000003">
    <property type="protein sequence ID" value="KEQ13368.1"/>
    <property type="molecule type" value="Genomic_DNA"/>
</dbReference>
<keyword evidence="3" id="KW-1185">Reference proteome</keyword>
<dbReference type="RefSeq" id="WP_034876136.1">
    <property type="nucleotide sequence ID" value="NZ_JOKG01000003.1"/>
</dbReference>
<dbReference type="SUPFAM" id="SSF81296">
    <property type="entry name" value="E set domains"/>
    <property type="match status" value="1"/>
</dbReference>
<dbReference type="Proteomes" id="UP000028006">
    <property type="component" value="Unassembled WGS sequence"/>
</dbReference>
<comment type="caution">
    <text evidence="2">The sequence shown here is derived from an EMBL/GenBank/DDBJ whole genome shotgun (WGS) entry which is preliminary data.</text>
</comment>
<dbReference type="InterPro" id="IPR013783">
    <property type="entry name" value="Ig-like_fold"/>
</dbReference>
<protein>
    <submittedName>
        <fullName evidence="2">1,4-alpha-glucan branching protein</fullName>
    </submittedName>
</protein>
<accession>A0A081N4J5</accession>
<evidence type="ECO:0000313" key="2">
    <source>
        <dbReference type="EMBL" id="KEQ13368.1"/>
    </source>
</evidence>
<dbReference type="InterPro" id="IPR014756">
    <property type="entry name" value="Ig_E-set"/>
</dbReference>
<gene>
    <name evidence="2" type="ORF">GZ77_13235</name>
</gene>
<dbReference type="Gene3D" id="2.60.40.10">
    <property type="entry name" value="Immunoglobulins"/>
    <property type="match status" value="1"/>
</dbReference>
<dbReference type="Pfam" id="PF16561">
    <property type="entry name" value="AMPK1_CBM"/>
    <property type="match status" value="1"/>
</dbReference>
<reference evidence="2 3" key="1">
    <citation type="submission" date="2014-06" db="EMBL/GenBank/DDBJ databases">
        <title>Whole Genome Sequences of Three Symbiotic Endozoicomonas Bacteria.</title>
        <authorList>
            <person name="Neave M.J."/>
            <person name="Apprill A."/>
            <person name="Voolstra C.R."/>
        </authorList>
    </citation>
    <scope>NUCLEOTIDE SEQUENCE [LARGE SCALE GENOMIC DNA]</scope>
    <source>
        <strain evidence="2 3">LMG 24815</strain>
    </source>
</reference>
<proteinExistence type="predicted"/>
<evidence type="ECO:0000313" key="3">
    <source>
        <dbReference type="Proteomes" id="UP000028006"/>
    </source>
</evidence>